<comment type="caution">
    <text evidence="14">The sequence shown here is derived from an EMBL/GenBank/DDBJ whole genome shotgun (WGS) entry which is preliminary data.</text>
</comment>
<dbReference type="PANTHER" id="PTHR24399">
    <property type="entry name" value="ZINC FINGER AND BTB DOMAIN-CONTAINING"/>
    <property type="match status" value="1"/>
</dbReference>
<dbReference type="GO" id="GO:0005737">
    <property type="term" value="C:cytoplasm"/>
    <property type="evidence" value="ECO:0007669"/>
    <property type="project" value="UniProtKB-SubCell"/>
</dbReference>
<dbReference type="GO" id="GO:0071277">
    <property type="term" value="P:cellular response to calcium ion"/>
    <property type="evidence" value="ECO:0007669"/>
    <property type="project" value="UniProtKB-ARBA"/>
</dbReference>
<keyword evidence="5" id="KW-0677">Repeat</keyword>
<dbReference type="GO" id="GO:0008270">
    <property type="term" value="F:zinc ion binding"/>
    <property type="evidence" value="ECO:0007669"/>
    <property type="project" value="UniProtKB-KW"/>
</dbReference>
<dbReference type="EMBL" id="MU003782">
    <property type="protein sequence ID" value="KAF2722426.1"/>
    <property type="molecule type" value="Genomic_DNA"/>
</dbReference>
<feature type="domain" description="C2H2-type" evidence="13">
    <location>
        <begin position="528"/>
        <end position="555"/>
    </location>
</feature>
<evidence type="ECO:0000313" key="14">
    <source>
        <dbReference type="EMBL" id="KAF2722426.1"/>
    </source>
</evidence>
<dbReference type="OrthoDB" id="8117402at2759"/>
<sequence>MERGRSPSAGLPAHIRHSASASPHPPLPHDSSLNHSFDSNAFNQVNTSHQSATFSDPSFTTDYQQQASAQFASLGATYEEFAAQEHMQSQPQNQYLQTQGNLDYNAGSQPGSNHVSPGALSSHSSPPGESTAFPSFENNQFGFDQNGSLDPSFLDFTSSDNSTDLGLSGTSINPMATMQSHSPTPPHLLQPNLGRRQSNSPSPQTSPAFQQSFQGANRPRNASESLDPMSAMFPQGQNEWANMGVYRHNRSPSDAHSEYSSHSNQASPYLGNLDSFDAPGAHSSPMLPAQQNSEYNSGLGLDRFSLNEPHQHNSFHSPGHSPHHSPRMMPDQQPLPGFTAADNYGLQYNSQPHHLEMFPNAVDEPFPSLNAAGSPRDLGAADQMSPPVINIDLAEPSTVMNDVPKGVKAEDTLSPPLRTQSRARTRAKSDSYAGPRSSKPPVPSRGRSPSLQPQQSFEGKDSLMPFNGDGPPSRSPSPTRGRNGSVGNRARSLSNQSDQREYLLDLANPERTPSSDGRGRVQKHPATFKCHLCTKRFTRAYNLRSHLRTHTDERPFVCTVCGKAFARQHDRKRHEGLHSGEKKFVCRGTLQSNSQWGCGRRFARADALGRHFRSEAGRVCIKPLLDEEAAERDRAWVEEQQQAQVAAGFVAPQPMVGQPQSVDMMGNFLPAALLQQYPALAGLDWNAMPQGAPPDEEAYSGRSSFDASSGGEFYDDMSENEMGNAYHDHSGMGNMGGMGMGGQGLGNMQHGMGGGGVYGQQQATGDYLSGFEGR</sequence>
<comment type="subcellular location">
    <subcellularLocation>
        <location evidence="2">Cytoplasm</location>
    </subcellularLocation>
    <subcellularLocation>
        <location evidence="1">Nucleus</location>
    </subcellularLocation>
</comment>
<accession>A0A9P4QCM6</accession>
<keyword evidence="7" id="KW-0862">Zinc</keyword>
<feature type="region of interest" description="Disordered" evidence="12">
    <location>
        <begin position="1"/>
        <end position="59"/>
    </location>
</feature>
<dbReference type="SMART" id="SM00355">
    <property type="entry name" value="ZnF_C2H2"/>
    <property type="match status" value="2"/>
</dbReference>
<reference evidence="14" key="1">
    <citation type="journal article" date="2020" name="Stud. Mycol.">
        <title>101 Dothideomycetes genomes: a test case for predicting lifestyles and emergence of pathogens.</title>
        <authorList>
            <person name="Haridas S."/>
            <person name="Albert R."/>
            <person name="Binder M."/>
            <person name="Bloem J."/>
            <person name="Labutti K."/>
            <person name="Salamov A."/>
            <person name="Andreopoulos B."/>
            <person name="Baker S."/>
            <person name="Barry K."/>
            <person name="Bills G."/>
            <person name="Bluhm B."/>
            <person name="Cannon C."/>
            <person name="Castanera R."/>
            <person name="Culley D."/>
            <person name="Daum C."/>
            <person name="Ezra D."/>
            <person name="Gonzalez J."/>
            <person name="Henrissat B."/>
            <person name="Kuo A."/>
            <person name="Liang C."/>
            <person name="Lipzen A."/>
            <person name="Lutzoni F."/>
            <person name="Magnuson J."/>
            <person name="Mondo S."/>
            <person name="Nolan M."/>
            <person name="Ohm R."/>
            <person name="Pangilinan J."/>
            <person name="Park H.-J."/>
            <person name="Ramirez L."/>
            <person name="Alfaro M."/>
            <person name="Sun H."/>
            <person name="Tritt A."/>
            <person name="Yoshinaga Y."/>
            <person name="Zwiers L.-H."/>
            <person name="Turgeon B."/>
            <person name="Goodwin S."/>
            <person name="Spatafora J."/>
            <person name="Crous P."/>
            <person name="Grigoriev I."/>
        </authorList>
    </citation>
    <scope>NUCLEOTIDE SEQUENCE</scope>
    <source>
        <strain evidence="14">CBS 116435</strain>
    </source>
</reference>
<dbReference type="SUPFAM" id="SSF57667">
    <property type="entry name" value="beta-beta-alpha zinc fingers"/>
    <property type="match status" value="1"/>
</dbReference>
<feature type="compositionally biased region" description="Low complexity" evidence="12">
    <location>
        <begin position="468"/>
        <end position="485"/>
    </location>
</feature>
<dbReference type="FunFam" id="3.30.160.60:FF:000239">
    <property type="entry name" value="C2H2 type zinc finger protein"/>
    <property type="match status" value="1"/>
</dbReference>
<feature type="compositionally biased region" description="Polar residues" evidence="12">
    <location>
        <begin position="195"/>
        <end position="224"/>
    </location>
</feature>
<evidence type="ECO:0000259" key="13">
    <source>
        <dbReference type="PROSITE" id="PS50157"/>
    </source>
</evidence>
<evidence type="ECO:0000256" key="9">
    <source>
        <dbReference type="ARBA" id="ARBA00023163"/>
    </source>
</evidence>
<evidence type="ECO:0000256" key="4">
    <source>
        <dbReference type="ARBA" id="ARBA00022723"/>
    </source>
</evidence>
<keyword evidence="15" id="KW-1185">Reference proteome</keyword>
<dbReference type="FunFam" id="3.30.160.60:FF:000181">
    <property type="entry name" value="C2H2 type zinc finger protein"/>
    <property type="match status" value="1"/>
</dbReference>
<evidence type="ECO:0000256" key="5">
    <source>
        <dbReference type="ARBA" id="ARBA00022737"/>
    </source>
</evidence>
<dbReference type="GO" id="GO:0005654">
    <property type="term" value="C:nucleoplasm"/>
    <property type="evidence" value="ECO:0007669"/>
    <property type="project" value="TreeGrafter"/>
</dbReference>
<dbReference type="GO" id="GO:0045944">
    <property type="term" value="P:positive regulation of transcription by RNA polymerase II"/>
    <property type="evidence" value="ECO:0007669"/>
    <property type="project" value="UniProtKB-ARBA"/>
</dbReference>
<dbReference type="GO" id="GO:0001227">
    <property type="term" value="F:DNA-binding transcription repressor activity, RNA polymerase II-specific"/>
    <property type="evidence" value="ECO:0007669"/>
    <property type="project" value="TreeGrafter"/>
</dbReference>
<protein>
    <recommendedName>
        <fullName evidence="13">C2H2-type domain-containing protein</fullName>
    </recommendedName>
</protein>
<feature type="region of interest" description="Disordered" evidence="12">
    <location>
        <begin position="406"/>
        <end position="498"/>
    </location>
</feature>
<evidence type="ECO:0000256" key="7">
    <source>
        <dbReference type="ARBA" id="ARBA00022833"/>
    </source>
</evidence>
<proteinExistence type="predicted"/>
<dbReference type="InterPro" id="IPR036236">
    <property type="entry name" value="Znf_C2H2_sf"/>
</dbReference>
<dbReference type="AlphaFoldDB" id="A0A9P4QCM6"/>
<keyword evidence="10" id="KW-0539">Nucleus</keyword>
<name>A0A9P4QCM6_9PEZI</name>
<evidence type="ECO:0000256" key="2">
    <source>
        <dbReference type="ARBA" id="ARBA00004496"/>
    </source>
</evidence>
<feature type="compositionally biased region" description="Polar residues" evidence="12">
    <location>
        <begin position="37"/>
        <end position="59"/>
    </location>
</feature>
<evidence type="ECO:0000256" key="8">
    <source>
        <dbReference type="ARBA" id="ARBA00023015"/>
    </source>
</evidence>
<keyword evidence="3" id="KW-0963">Cytoplasm</keyword>
<dbReference type="Proteomes" id="UP000799441">
    <property type="component" value="Unassembled WGS sequence"/>
</dbReference>
<feature type="domain" description="C2H2-type" evidence="13">
    <location>
        <begin position="556"/>
        <end position="583"/>
    </location>
</feature>
<organism evidence="14 15">
    <name type="scientific">Polychaeton citri CBS 116435</name>
    <dbReference type="NCBI Taxonomy" id="1314669"/>
    <lineage>
        <taxon>Eukaryota</taxon>
        <taxon>Fungi</taxon>
        <taxon>Dikarya</taxon>
        <taxon>Ascomycota</taxon>
        <taxon>Pezizomycotina</taxon>
        <taxon>Dothideomycetes</taxon>
        <taxon>Dothideomycetidae</taxon>
        <taxon>Capnodiales</taxon>
        <taxon>Capnodiaceae</taxon>
        <taxon>Polychaeton</taxon>
    </lineage>
</organism>
<evidence type="ECO:0000256" key="11">
    <source>
        <dbReference type="PROSITE-ProRule" id="PRU00042"/>
    </source>
</evidence>
<feature type="compositionally biased region" description="Polar residues" evidence="12">
    <location>
        <begin position="86"/>
        <end position="147"/>
    </location>
</feature>
<evidence type="ECO:0000256" key="12">
    <source>
        <dbReference type="SAM" id="MobiDB-lite"/>
    </source>
</evidence>
<evidence type="ECO:0000256" key="3">
    <source>
        <dbReference type="ARBA" id="ARBA00022490"/>
    </source>
</evidence>
<keyword evidence="9" id="KW-0804">Transcription</keyword>
<keyword evidence="4" id="KW-0479">Metal-binding</keyword>
<keyword evidence="8" id="KW-0805">Transcription regulation</keyword>
<feature type="region of interest" description="Disordered" evidence="12">
    <location>
        <begin position="247"/>
        <end position="333"/>
    </location>
</feature>
<dbReference type="InterPro" id="IPR013087">
    <property type="entry name" value="Znf_C2H2_type"/>
</dbReference>
<evidence type="ECO:0000256" key="1">
    <source>
        <dbReference type="ARBA" id="ARBA00004123"/>
    </source>
</evidence>
<evidence type="ECO:0000313" key="15">
    <source>
        <dbReference type="Proteomes" id="UP000799441"/>
    </source>
</evidence>
<gene>
    <name evidence="14" type="ORF">K431DRAFT_283857</name>
</gene>
<dbReference type="PANTHER" id="PTHR24399:SF70">
    <property type="entry name" value="C2H2-TYPE DOMAIN-CONTAINING PROTEIN"/>
    <property type="match status" value="1"/>
</dbReference>
<evidence type="ECO:0000256" key="6">
    <source>
        <dbReference type="ARBA" id="ARBA00022771"/>
    </source>
</evidence>
<dbReference type="GO" id="GO:0000978">
    <property type="term" value="F:RNA polymerase II cis-regulatory region sequence-specific DNA binding"/>
    <property type="evidence" value="ECO:0007669"/>
    <property type="project" value="TreeGrafter"/>
</dbReference>
<dbReference type="Gene3D" id="3.30.160.60">
    <property type="entry name" value="Classic Zinc Finger"/>
    <property type="match status" value="3"/>
</dbReference>
<feature type="region of interest" description="Disordered" evidence="12">
    <location>
        <begin position="82"/>
        <end position="147"/>
    </location>
</feature>
<dbReference type="Pfam" id="PF00096">
    <property type="entry name" value="zf-C2H2"/>
    <property type="match status" value="2"/>
</dbReference>
<keyword evidence="6 11" id="KW-0863">Zinc-finger</keyword>
<feature type="region of interest" description="Disordered" evidence="12">
    <location>
        <begin position="165"/>
        <end position="234"/>
    </location>
</feature>
<feature type="compositionally biased region" description="Polar residues" evidence="12">
    <location>
        <begin position="447"/>
        <end position="457"/>
    </location>
</feature>
<evidence type="ECO:0000256" key="10">
    <source>
        <dbReference type="ARBA" id="ARBA00023242"/>
    </source>
</evidence>
<feature type="compositionally biased region" description="Polar residues" evidence="12">
    <location>
        <begin position="165"/>
        <end position="182"/>
    </location>
</feature>
<dbReference type="PROSITE" id="PS00028">
    <property type="entry name" value="ZINC_FINGER_C2H2_1"/>
    <property type="match status" value="2"/>
</dbReference>
<dbReference type="PROSITE" id="PS50157">
    <property type="entry name" value="ZINC_FINGER_C2H2_2"/>
    <property type="match status" value="2"/>
</dbReference>